<accession>A0A0C2M7V2</accession>
<evidence type="ECO:0000313" key="2">
    <source>
        <dbReference type="Proteomes" id="UP000031668"/>
    </source>
</evidence>
<evidence type="ECO:0000313" key="1">
    <source>
        <dbReference type="EMBL" id="KII63065.1"/>
    </source>
</evidence>
<dbReference type="Proteomes" id="UP000031668">
    <property type="component" value="Unassembled WGS sequence"/>
</dbReference>
<dbReference type="AlphaFoldDB" id="A0A0C2M7V2"/>
<reference evidence="1 2" key="1">
    <citation type="journal article" date="2014" name="Genome Biol. Evol.">
        <title>The genome of the myxosporean Thelohanellus kitauei shows adaptations to nutrient acquisition within its fish host.</title>
        <authorList>
            <person name="Yang Y."/>
            <person name="Xiong J."/>
            <person name="Zhou Z."/>
            <person name="Huo F."/>
            <person name="Miao W."/>
            <person name="Ran C."/>
            <person name="Liu Y."/>
            <person name="Zhang J."/>
            <person name="Feng J."/>
            <person name="Wang M."/>
            <person name="Wang M."/>
            <person name="Wang L."/>
            <person name="Yao B."/>
        </authorList>
    </citation>
    <scope>NUCLEOTIDE SEQUENCE [LARGE SCALE GENOMIC DNA]</scope>
    <source>
        <strain evidence="1">Wuqing</strain>
    </source>
</reference>
<comment type="caution">
    <text evidence="1">The sequence shown here is derived from an EMBL/GenBank/DDBJ whole genome shotgun (WGS) entry which is preliminary data.</text>
</comment>
<gene>
    <name evidence="1" type="ORF">RF11_12391</name>
</gene>
<sequence length="139" mass="16332">MFDFDHEQENFDSVQSVYGSKLTTTWKTEAFVFVVSFQLHYNGYRYKFTNIDANLNILDNKELHLPKSQFGFNDNAQYYLGAKQTNCTFRNITIDMVDTLKSGCRGVFHFRHVRFTFLKAKAFECVLEVLNNLITSREK</sequence>
<protein>
    <submittedName>
        <fullName evidence="1">Uncharacterized protein</fullName>
    </submittedName>
</protein>
<name>A0A0C2M7V2_THEKT</name>
<organism evidence="1 2">
    <name type="scientific">Thelohanellus kitauei</name>
    <name type="common">Myxosporean</name>
    <dbReference type="NCBI Taxonomy" id="669202"/>
    <lineage>
        <taxon>Eukaryota</taxon>
        <taxon>Metazoa</taxon>
        <taxon>Cnidaria</taxon>
        <taxon>Myxozoa</taxon>
        <taxon>Myxosporea</taxon>
        <taxon>Bivalvulida</taxon>
        <taxon>Platysporina</taxon>
        <taxon>Myxobolidae</taxon>
        <taxon>Thelohanellus</taxon>
    </lineage>
</organism>
<dbReference type="EMBL" id="JWZT01004779">
    <property type="protein sequence ID" value="KII63065.1"/>
    <property type="molecule type" value="Genomic_DNA"/>
</dbReference>
<keyword evidence="2" id="KW-1185">Reference proteome</keyword>
<proteinExistence type="predicted"/>